<dbReference type="EMBL" id="PYGK01000025">
    <property type="protein sequence ID" value="PSL20305.1"/>
    <property type="molecule type" value="Genomic_DNA"/>
</dbReference>
<dbReference type="Proteomes" id="UP000240978">
    <property type="component" value="Unassembled WGS sequence"/>
</dbReference>
<sequence length="399" mass="47349">MNSHDELLAIKQMVQFNFYKVVEDKDRIRLKIVYRNQKVLTDWIYLNKSDFDSKRNKLSVLLAKFIKSRSKRDLYELAYIGYDMFKKIDEELEKQDKDFYALDWNIEILNNIKSTKKPISKVKYTRVLEANFPPDFSFCLGLMFPREPNKQEWEEYSTSELLQLFFDFRFKIINNIDRAEFKKGLYLHEGPLKNGATIKAIHATNSDLHISDLEKNALAHDPSVMKYEVESYNDLIDFWKNKEHPRFILFSTHYSEEVEDRFRFTLTHDNFTNHHLVRIGKIPHDQKALLFLNCCKTGNLPYDGFSNVLTYLYPDYSLGFITTAFNLRSADADAFPDRFNRIFMQENMMILDAFVKTKNFLVFQSTPPQYAAFGYMLWQVAPDLTYAKKSIKRINRKVK</sequence>
<keyword evidence="2" id="KW-1185">Reference proteome</keyword>
<proteinExistence type="predicted"/>
<dbReference type="RefSeq" id="WP_106606099.1">
    <property type="nucleotide sequence ID" value="NZ_PYGK01000025.1"/>
</dbReference>
<evidence type="ECO:0000313" key="1">
    <source>
        <dbReference type="EMBL" id="PSL20305.1"/>
    </source>
</evidence>
<protein>
    <submittedName>
        <fullName evidence="1">Uncharacterized protein</fullName>
    </submittedName>
</protein>
<accession>A0A2P8FF09</accession>
<organism evidence="1 2">
    <name type="scientific">Chitinophaga ginsengisoli</name>
    <dbReference type="NCBI Taxonomy" id="363837"/>
    <lineage>
        <taxon>Bacteria</taxon>
        <taxon>Pseudomonadati</taxon>
        <taxon>Bacteroidota</taxon>
        <taxon>Chitinophagia</taxon>
        <taxon>Chitinophagales</taxon>
        <taxon>Chitinophagaceae</taxon>
        <taxon>Chitinophaga</taxon>
    </lineage>
</organism>
<gene>
    <name evidence="1" type="ORF">CLV42_1256</name>
</gene>
<comment type="caution">
    <text evidence="1">The sequence shown here is derived from an EMBL/GenBank/DDBJ whole genome shotgun (WGS) entry which is preliminary data.</text>
</comment>
<dbReference type="AlphaFoldDB" id="A0A2P8FF09"/>
<reference evidence="1 2" key="1">
    <citation type="submission" date="2018-03" db="EMBL/GenBank/DDBJ databases">
        <title>Genomic Encyclopedia of Archaeal and Bacterial Type Strains, Phase II (KMG-II): from individual species to whole genera.</title>
        <authorList>
            <person name="Goeker M."/>
        </authorList>
    </citation>
    <scope>NUCLEOTIDE SEQUENCE [LARGE SCALE GENOMIC DNA]</scope>
    <source>
        <strain evidence="1 2">DSM 18107</strain>
    </source>
</reference>
<dbReference type="OrthoDB" id="9818089at2"/>
<evidence type="ECO:0000313" key="2">
    <source>
        <dbReference type="Proteomes" id="UP000240978"/>
    </source>
</evidence>
<name>A0A2P8FF09_9BACT</name>